<gene>
    <name evidence="1" type="ORF">ERS075579_04130</name>
</gene>
<name>A0A0U0ZRE0_9MYCO</name>
<dbReference type="AlphaFoldDB" id="A0A0U0ZRE0"/>
<dbReference type="EMBL" id="CSWP01000009">
    <property type="protein sequence ID" value="CPV67012.1"/>
    <property type="molecule type" value="Genomic_DNA"/>
</dbReference>
<protein>
    <submittedName>
        <fullName evidence="1">Uncharacterized protein</fullName>
    </submittedName>
</protein>
<sequence length="260" mass="28688">MPERIKWRIGGAIKQFLARGWRPEQITNILSAPLPANVERPYRLVLWRLRKNMLGSGPRLGRLQRQWDRIHAQRVRTAAQRANRQAFEQISSMLTPEVIAAVAAASAAKVERLHGTAALAMSVDRFGAAETHRNQVVTGVQVAQARFPGRSLADAVQRWLAEQPQAQRSVQKPQIPVSSTVDGVVSLADLSLGELLELTPSGRCVKCKSLDAVVREELPLGTPVCESCWESEEIGAFLRREIDDLAGSRSPEAVTYLEAS</sequence>
<evidence type="ECO:0000313" key="1">
    <source>
        <dbReference type="EMBL" id="CPV67012.1"/>
    </source>
</evidence>
<accession>A0A0U0ZRE0</accession>
<reference evidence="1 2" key="1">
    <citation type="submission" date="2015-03" db="EMBL/GenBank/DDBJ databases">
        <authorList>
            <person name="Murphy D."/>
        </authorList>
    </citation>
    <scope>NUCLEOTIDE SEQUENCE [LARGE SCALE GENOMIC DNA]</scope>
    <source>
        <strain evidence="1 2">PAP088</strain>
    </source>
</reference>
<proteinExistence type="predicted"/>
<evidence type="ECO:0000313" key="2">
    <source>
        <dbReference type="Proteomes" id="UP000045782"/>
    </source>
</evidence>
<organism evidence="1 2">
    <name type="scientific">Mycobacteroides abscessus</name>
    <dbReference type="NCBI Taxonomy" id="36809"/>
    <lineage>
        <taxon>Bacteria</taxon>
        <taxon>Bacillati</taxon>
        <taxon>Actinomycetota</taxon>
        <taxon>Actinomycetes</taxon>
        <taxon>Mycobacteriales</taxon>
        <taxon>Mycobacteriaceae</taxon>
        <taxon>Mycobacteroides</taxon>
    </lineage>
</organism>
<dbReference type="Proteomes" id="UP000045782">
    <property type="component" value="Unassembled WGS sequence"/>
</dbReference>